<evidence type="ECO:0000313" key="8">
    <source>
        <dbReference type="Proteomes" id="UP001195914"/>
    </source>
</evidence>
<sequence>MRRELRCIFPNVYKIPADCINKSIFKSCLEEAPQKLLRQVAESKVAYLSPFDSAAILNKLIENTNDKGISELRRDPLYRPAASKLVGSIERYRQELLFYFMLKFYKLHDICAIKSITRVFVERQATRIQNINQLVDLLYHLAHHIPKEIRSDDTVKDQPEYYQEWQEGSNEDHVHVCRKFIRDIQRELVGKIQELRDSTLIYKLIVSLNKLPKTEYTRGILKGVQERVTIELGKNNWNCRHLKKIVTALVYLDVVDSDMLQRIVRSLEFNQDNFDNRDIKEIIQVLDRFDIQLTILSLSKTHPLFQSGKVTLSTEAAALIAHTVEFRIKQIIQVAHRFMVKSCRYVDKYPVLLPSDIRDALRTLRMENHEGYTNCYDYRYVISSKLYKGNRVVKCESTFKNAMDERCWGRQKLTDIVARDMQKAIPAQPGLTVHWMLVNGRVPALASNMALCVTEEFNREAKRQILQLSLNKVNFLNSDDATRQLDNLEKLAKRIKLPMSLGNKGDKTAIEMSIVDALQRHLGNVTEWYTDKNAEDKPGVIPKITIPKVEHVLTKEQRFFLKEIKNTVKRATVSMDHQIHVQLGKVLAILRNSPALDQLLPELSSFFVNELERANGDVEAILKFGEALSANDKIQIHFHVHQFVAPLLNIILKQDEEQDLQVIHRNLCMRRLAAKTLGNVANNLRSAKRGLEGIDRYLMTLYKRTIVDERCSIPMLYGAMCGISQLPLGAKRIIFFPLVPLVMPALYKKHRQAHDRYATSGSKLEEFKFMTCQEIVKMAMVVLYDAFFEDILESIHDTGVFSISHEAQVMIQETLDGCIENTVNPETFLPIYTAILSRCYEVLSPAKITCKDVVEENKKRLPEIEMVELYSKLNQERIAKRRQTIHLALPDVHARNYGSAVEQLEMPWYIGQATHIMTLSI</sequence>
<reference evidence="7" key="2">
    <citation type="submission" date="2021-05" db="EMBL/GenBank/DDBJ databases">
        <authorList>
            <person name="Pain A."/>
        </authorList>
    </citation>
    <scope>NUCLEOTIDE SEQUENCE</scope>
    <source>
        <strain evidence="7">1802A</strain>
    </source>
</reference>
<dbReference type="GO" id="GO:0000124">
    <property type="term" value="C:SAGA complex"/>
    <property type="evidence" value="ECO:0007669"/>
    <property type="project" value="InterPro"/>
</dbReference>
<dbReference type="PANTHER" id="PTHR10221:SF9">
    <property type="entry name" value="TRANSCRIPTION INITIATION FACTOR TFIID SUBUNIT 6"/>
    <property type="match status" value="1"/>
</dbReference>
<evidence type="ECO:0000256" key="4">
    <source>
        <dbReference type="ARBA" id="ARBA00023163"/>
    </source>
</evidence>
<dbReference type="EMBL" id="JAHBMH010000073">
    <property type="protein sequence ID" value="KAK1932760.1"/>
    <property type="molecule type" value="Genomic_DNA"/>
</dbReference>
<keyword evidence="8" id="KW-1185">Reference proteome</keyword>
<dbReference type="Gene3D" id="1.10.20.10">
    <property type="entry name" value="Histone, subunit A"/>
    <property type="match status" value="1"/>
</dbReference>
<dbReference type="InterPro" id="IPR037796">
    <property type="entry name" value="TAF6"/>
</dbReference>
<reference evidence="7" key="1">
    <citation type="journal article" date="2014" name="Nucleic Acids Res.">
        <title>The evolutionary dynamics of variant antigen genes in Babesia reveal a history of genomic innovation underlying host-parasite interaction.</title>
        <authorList>
            <person name="Jackson A.P."/>
            <person name="Otto T.D."/>
            <person name="Darby A."/>
            <person name="Ramaprasad A."/>
            <person name="Xia D."/>
            <person name="Echaide I.E."/>
            <person name="Farber M."/>
            <person name="Gahlot S."/>
            <person name="Gamble J."/>
            <person name="Gupta D."/>
            <person name="Gupta Y."/>
            <person name="Jackson L."/>
            <person name="Malandrin L."/>
            <person name="Malas T.B."/>
            <person name="Moussa E."/>
            <person name="Nair M."/>
            <person name="Reid A.J."/>
            <person name="Sanders M."/>
            <person name="Sharma J."/>
            <person name="Tracey A."/>
            <person name="Quail M.A."/>
            <person name="Weir W."/>
            <person name="Wastling J.M."/>
            <person name="Hall N."/>
            <person name="Willadsen P."/>
            <person name="Lingelbach K."/>
            <person name="Shiels B."/>
            <person name="Tait A."/>
            <person name="Berriman M."/>
            <person name="Allred D.R."/>
            <person name="Pain A."/>
        </authorList>
    </citation>
    <scope>NUCLEOTIDE SEQUENCE</scope>
    <source>
        <strain evidence="7">1802A</strain>
    </source>
</reference>
<evidence type="ECO:0000256" key="3">
    <source>
        <dbReference type="ARBA" id="ARBA00023015"/>
    </source>
</evidence>
<dbReference type="CDD" id="cd08050">
    <property type="entry name" value="TAF6C"/>
    <property type="match status" value="1"/>
</dbReference>
<comment type="caution">
    <text evidence="7">The sequence shown here is derived from an EMBL/GenBank/DDBJ whole genome shotgun (WGS) entry which is preliminary data.</text>
</comment>
<dbReference type="PANTHER" id="PTHR10221">
    <property type="entry name" value="TRANSCRIPTION INITIATION FACTOR TFIID SUBUNIT 6"/>
    <property type="match status" value="1"/>
</dbReference>
<dbReference type="GO" id="GO:0003713">
    <property type="term" value="F:transcription coactivator activity"/>
    <property type="evidence" value="ECO:0007669"/>
    <property type="project" value="TreeGrafter"/>
</dbReference>
<comment type="subcellular location">
    <subcellularLocation>
        <location evidence="1">Nucleus</location>
    </subcellularLocation>
</comment>
<accession>A0AAD9G6K4</accession>
<name>A0AAD9G6K4_BABDI</name>
<dbReference type="Proteomes" id="UP001195914">
    <property type="component" value="Unassembled WGS sequence"/>
</dbReference>
<comment type="similarity">
    <text evidence="2">Belongs to the TAF6 family.</text>
</comment>
<dbReference type="SMART" id="SM00803">
    <property type="entry name" value="TAF"/>
    <property type="match status" value="1"/>
</dbReference>
<evidence type="ECO:0000313" key="7">
    <source>
        <dbReference type="EMBL" id="KAK1932760.1"/>
    </source>
</evidence>
<dbReference type="GO" id="GO:0051123">
    <property type="term" value="P:RNA polymerase II preinitiation complex assembly"/>
    <property type="evidence" value="ECO:0007669"/>
    <property type="project" value="TreeGrafter"/>
</dbReference>
<keyword evidence="5" id="KW-0539">Nucleus</keyword>
<keyword evidence="3" id="KW-0805">Transcription regulation</keyword>
<dbReference type="GO" id="GO:0046695">
    <property type="term" value="C:SLIK (SAGA-like) complex"/>
    <property type="evidence" value="ECO:0007669"/>
    <property type="project" value="InterPro"/>
</dbReference>
<evidence type="ECO:0000256" key="5">
    <source>
        <dbReference type="ARBA" id="ARBA00023242"/>
    </source>
</evidence>
<dbReference type="GO" id="GO:0016251">
    <property type="term" value="F:RNA polymerase II general transcription initiation factor activity"/>
    <property type="evidence" value="ECO:0007669"/>
    <property type="project" value="InterPro"/>
</dbReference>
<dbReference type="GO" id="GO:0046982">
    <property type="term" value="F:protein heterodimerization activity"/>
    <property type="evidence" value="ECO:0007669"/>
    <property type="project" value="InterPro"/>
</dbReference>
<dbReference type="Pfam" id="PF02969">
    <property type="entry name" value="TAF"/>
    <property type="match status" value="1"/>
</dbReference>
<keyword evidence="4" id="KW-0804">Transcription</keyword>
<dbReference type="InterPro" id="IPR046344">
    <property type="entry name" value="TAF6_C_sf"/>
</dbReference>
<dbReference type="Gene3D" id="1.25.40.770">
    <property type="entry name" value="TAF6, C-terminal HEAT repeat domain"/>
    <property type="match status" value="1"/>
</dbReference>
<dbReference type="InterPro" id="IPR011442">
    <property type="entry name" value="TAF6_C"/>
</dbReference>
<protein>
    <recommendedName>
        <fullName evidence="6">TATA box binding protein associated factor (TAF) histone-like fold domain-containing protein</fullName>
    </recommendedName>
</protein>
<dbReference type="AlphaFoldDB" id="A0AAD9G6K4"/>
<evidence type="ECO:0000256" key="2">
    <source>
        <dbReference type="ARBA" id="ARBA00007688"/>
    </source>
</evidence>
<feature type="domain" description="TATA box binding protein associated factor (TAF) histone-like fold" evidence="6">
    <location>
        <begin position="304"/>
        <end position="365"/>
    </location>
</feature>
<evidence type="ECO:0000256" key="1">
    <source>
        <dbReference type="ARBA" id="ARBA00004123"/>
    </source>
</evidence>
<organism evidence="7 8">
    <name type="scientific">Babesia divergens</name>
    <dbReference type="NCBI Taxonomy" id="32595"/>
    <lineage>
        <taxon>Eukaryota</taxon>
        <taxon>Sar</taxon>
        <taxon>Alveolata</taxon>
        <taxon>Apicomplexa</taxon>
        <taxon>Aconoidasida</taxon>
        <taxon>Piroplasmida</taxon>
        <taxon>Babesiidae</taxon>
        <taxon>Babesia</taxon>
    </lineage>
</organism>
<gene>
    <name evidence="7" type="ORF">X943_000672</name>
</gene>
<proteinExistence type="inferred from homology"/>
<dbReference type="GO" id="GO:0005669">
    <property type="term" value="C:transcription factor TFIID complex"/>
    <property type="evidence" value="ECO:0007669"/>
    <property type="project" value="InterPro"/>
</dbReference>
<dbReference type="InterPro" id="IPR009072">
    <property type="entry name" value="Histone-fold"/>
</dbReference>
<dbReference type="InterPro" id="IPR004823">
    <property type="entry name" value="TAF_TATA-bd_Histone-like_dom"/>
</dbReference>
<evidence type="ECO:0000259" key="6">
    <source>
        <dbReference type="SMART" id="SM00803"/>
    </source>
</evidence>
<dbReference type="Pfam" id="PF07571">
    <property type="entry name" value="TAF6_C"/>
    <property type="match status" value="1"/>
</dbReference>